<reference evidence="6 7" key="1">
    <citation type="submission" date="2023-01" db="EMBL/GenBank/DDBJ databases">
        <title>Analysis of 21 Apiospora genomes using comparative genomics revels a genus with tremendous synthesis potential of carbohydrate active enzymes and secondary metabolites.</title>
        <authorList>
            <person name="Sorensen T."/>
        </authorList>
    </citation>
    <scope>NUCLEOTIDE SEQUENCE [LARGE SCALE GENOMIC DNA]</scope>
    <source>
        <strain evidence="6 7">CBS 20057</strain>
    </source>
</reference>
<dbReference type="PROSITE" id="PS51387">
    <property type="entry name" value="FAD_PCMH"/>
    <property type="match status" value="1"/>
</dbReference>
<feature type="domain" description="FAD-binding PCMH-type" evidence="5">
    <location>
        <begin position="42"/>
        <end position="214"/>
    </location>
</feature>
<keyword evidence="7" id="KW-1185">Reference proteome</keyword>
<evidence type="ECO:0000313" key="6">
    <source>
        <dbReference type="EMBL" id="KAK8000936.1"/>
    </source>
</evidence>
<evidence type="ECO:0000256" key="4">
    <source>
        <dbReference type="ARBA" id="ARBA00023002"/>
    </source>
</evidence>
<gene>
    <name evidence="6" type="ORF">PG991_013158</name>
</gene>
<proteinExistence type="inferred from homology"/>
<dbReference type="EMBL" id="JAQQWI010000018">
    <property type="protein sequence ID" value="KAK8000936.1"/>
    <property type="molecule type" value="Genomic_DNA"/>
</dbReference>
<name>A0ABR1R580_9PEZI</name>
<evidence type="ECO:0000256" key="2">
    <source>
        <dbReference type="ARBA" id="ARBA00022630"/>
    </source>
</evidence>
<dbReference type="Gene3D" id="3.30.465.10">
    <property type="match status" value="1"/>
</dbReference>
<dbReference type="PANTHER" id="PTHR42973">
    <property type="entry name" value="BINDING OXIDOREDUCTASE, PUTATIVE (AFU_ORTHOLOGUE AFUA_1G17690)-RELATED"/>
    <property type="match status" value="1"/>
</dbReference>
<sequence length="480" mass="53099">MDQPDRDTVIAKLRESGLDDVLYLPGHEKYDARVASYWSRSPRLHPWAFVQPRNAEEVSMAVKAIVSTDDVKFALRGGGHTCYAGSNNIESGVTVDLGLLTKTTYNADTGIAHVLPGARWTDVYDHVQSHGVMVAGGREGLVGVGGFITGGGKTFYTCRYGFSCDYVVNYEVVLADGSIVMANEQANTDLFRVLKGGSSNFGIVTRFDLEAFPATPVWDGTAIYQKAEKEALLKAFSNFTKRLNHYPDSHVLFGWMYVPEVSKEIFSSTTLTHLDGVENAESLQEFLDIPCQSSMKLTSIAEKVAAFLLPSDKYDTWFTLTYKLDDRSLHKTLEMFESLVEKFKAMFDDRFNLLLMLQPLPASFIKNSATRGGNMLGLESVTEDSVLLVMDIMVPDKEQETASFPTVQAAIKDLEDYTKSIDGAVAFRYLNYCNGSQDPLGSYGAENIRKMKDAAAKYDPTGVFQTRMPGGFKISKVKSP</sequence>
<dbReference type="InterPro" id="IPR036318">
    <property type="entry name" value="FAD-bd_PCMH-like_sf"/>
</dbReference>
<dbReference type="SUPFAM" id="SSF56176">
    <property type="entry name" value="FAD-binding/transporter-associated domain-like"/>
    <property type="match status" value="1"/>
</dbReference>
<organism evidence="6 7">
    <name type="scientific">Apiospora marii</name>
    <dbReference type="NCBI Taxonomy" id="335849"/>
    <lineage>
        <taxon>Eukaryota</taxon>
        <taxon>Fungi</taxon>
        <taxon>Dikarya</taxon>
        <taxon>Ascomycota</taxon>
        <taxon>Pezizomycotina</taxon>
        <taxon>Sordariomycetes</taxon>
        <taxon>Xylariomycetidae</taxon>
        <taxon>Amphisphaeriales</taxon>
        <taxon>Apiosporaceae</taxon>
        <taxon>Apiospora</taxon>
    </lineage>
</organism>
<dbReference type="Proteomes" id="UP001396898">
    <property type="component" value="Unassembled WGS sequence"/>
</dbReference>
<protein>
    <submittedName>
        <fullName evidence="6">FAD/FMN-containing dehydrogenase</fullName>
    </submittedName>
</protein>
<dbReference type="InterPro" id="IPR050416">
    <property type="entry name" value="FAD-linked_Oxidoreductase"/>
</dbReference>
<dbReference type="InterPro" id="IPR016166">
    <property type="entry name" value="FAD-bd_PCMH"/>
</dbReference>
<keyword evidence="3" id="KW-0274">FAD</keyword>
<dbReference type="PANTHER" id="PTHR42973:SF53">
    <property type="entry name" value="FAD-BINDING PCMH-TYPE DOMAIN-CONTAINING PROTEIN-RELATED"/>
    <property type="match status" value="1"/>
</dbReference>
<evidence type="ECO:0000256" key="3">
    <source>
        <dbReference type="ARBA" id="ARBA00022827"/>
    </source>
</evidence>
<dbReference type="Pfam" id="PF01565">
    <property type="entry name" value="FAD_binding_4"/>
    <property type="match status" value="1"/>
</dbReference>
<comment type="similarity">
    <text evidence="1">Belongs to the oxygen-dependent FAD-linked oxidoreductase family.</text>
</comment>
<keyword evidence="2" id="KW-0285">Flavoprotein</keyword>
<comment type="caution">
    <text evidence="6">The sequence shown here is derived from an EMBL/GenBank/DDBJ whole genome shotgun (WGS) entry which is preliminary data.</text>
</comment>
<dbReference type="InterPro" id="IPR016169">
    <property type="entry name" value="FAD-bd_PCMH_sub2"/>
</dbReference>
<evidence type="ECO:0000313" key="7">
    <source>
        <dbReference type="Proteomes" id="UP001396898"/>
    </source>
</evidence>
<dbReference type="InterPro" id="IPR006094">
    <property type="entry name" value="Oxid_FAD_bind_N"/>
</dbReference>
<evidence type="ECO:0000256" key="1">
    <source>
        <dbReference type="ARBA" id="ARBA00005466"/>
    </source>
</evidence>
<accession>A0ABR1R580</accession>
<keyword evidence="4" id="KW-0560">Oxidoreductase</keyword>
<evidence type="ECO:0000259" key="5">
    <source>
        <dbReference type="PROSITE" id="PS51387"/>
    </source>
</evidence>